<organism evidence="1">
    <name type="scientific">Vibrio sp. ZF_45</name>
    <dbReference type="NCBI Taxonomy" id="1652837"/>
    <lineage>
        <taxon>Bacteria</taxon>
        <taxon>Pseudomonadati</taxon>
        <taxon>Pseudomonadota</taxon>
        <taxon>Gammaproteobacteria</taxon>
        <taxon>Vibrionales</taxon>
        <taxon>Vibrionaceae</taxon>
        <taxon>Vibrio</taxon>
    </lineage>
</organism>
<proteinExistence type="predicted"/>
<sequence length="378" mass="42415">MNQHDMILPNIFDSSKPHRCPIGHSNPLVCPCSTCKMAREVEASRLALRRAEARNFAPTSSLQPSKQVIKEPVLRKETPREKIERQRRERIRQSEENWAYVQANEARFAEHRAKVLADRKAAQQAYDLTEKEWNEDLKNDLKKYLEGRHTQVCILTIDDAAKCALNIWNQKKEDGETIGSEVLGILDEIHSKIDMGIGLIAAAKVSKALGGLGVTVKQYFDAKGIERVIVSSLWNDTKMHYATVNGLNIKKNHPYRITNPTIKQLGVLAEDTVNGFKKGAVLSLIISATINTNELVFNDDYHLVDWCGSMGSDLFKAMTSLTASAGIVSLFVLFGLSVPIVAGFLIFLLVDSAIGYFWDEFKIEDKLISELKELINDK</sequence>
<protein>
    <submittedName>
        <fullName evidence="1">Uncharacterized protein</fullName>
    </submittedName>
</protein>
<dbReference type="AlphaFoldDB" id="A0A0H3ZNP9"/>
<accession>A0A0H3ZNP9</accession>
<reference evidence="1" key="1">
    <citation type="journal article" date="2015" name="MBio">
        <title>Eco-Evolutionary Dynamics of Episomes among Ecologically Cohesive Bacterial Populations.</title>
        <authorList>
            <person name="Xue H."/>
            <person name="Cordero O.X."/>
            <person name="Camas F.M."/>
            <person name="Trimble W."/>
            <person name="Meyer F."/>
            <person name="Guglielmini J."/>
            <person name="Rocha E.P."/>
            <person name="Polz M.F."/>
        </authorList>
    </citation>
    <scope>NUCLEOTIDE SEQUENCE</scope>
    <source>
        <strain evidence="1">ZF_45</strain>
    </source>
</reference>
<evidence type="ECO:0000313" key="1">
    <source>
        <dbReference type="EMBL" id="AKN37815.1"/>
    </source>
</evidence>
<name>A0A0H3ZNP9_9VIBR</name>
<dbReference type="EMBL" id="KP795552">
    <property type="protein sequence ID" value="AKN37815.1"/>
    <property type="molecule type" value="Genomic_DNA"/>
</dbReference>